<dbReference type="STRING" id="641025.SAMN05421507_101878"/>
<name>A0A1H0FQN6_9PSEU</name>
<dbReference type="PROSITE" id="PS00086">
    <property type="entry name" value="CYTOCHROME_P450"/>
    <property type="match status" value="1"/>
</dbReference>
<keyword evidence="4" id="KW-1185">Reference proteome</keyword>
<dbReference type="GO" id="GO:0004497">
    <property type="term" value="F:monooxygenase activity"/>
    <property type="evidence" value="ECO:0007669"/>
    <property type="project" value="UniProtKB-KW"/>
</dbReference>
<keyword evidence="2" id="KW-0349">Heme</keyword>
<dbReference type="Proteomes" id="UP000199691">
    <property type="component" value="Unassembled WGS sequence"/>
</dbReference>
<dbReference type="EMBL" id="FNIX01000001">
    <property type="protein sequence ID" value="SDN96960.1"/>
    <property type="molecule type" value="Genomic_DNA"/>
</dbReference>
<dbReference type="SUPFAM" id="SSF48264">
    <property type="entry name" value="Cytochrome P450"/>
    <property type="match status" value="1"/>
</dbReference>
<reference evidence="4" key="1">
    <citation type="submission" date="2016-10" db="EMBL/GenBank/DDBJ databases">
        <authorList>
            <person name="Varghese N."/>
            <person name="Submissions S."/>
        </authorList>
    </citation>
    <scope>NUCLEOTIDE SEQUENCE [LARGE SCALE GENOMIC DNA]</scope>
    <source>
        <strain evidence="4">CGMCC 4.6609</strain>
    </source>
</reference>
<evidence type="ECO:0000256" key="2">
    <source>
        <dbReference type="RuleBase" id="RU000461"/>
    </source>
</evidence>
<accession>A0A1H0FQN6</accession>
<gene>
    <name evidence="3" type="ORF">SAMN05421507_101878</name>
</gene>
<dbReference type="GO" id="GO:0005506">
    <property type="term" value="F:iron ion binding"/>
    <property type="evidence" value="ECO:0007669"/>
    <property type="project" value="InterPro"/>
</dbReference>
<keyword evidence="2" id="KW-0408">Iron</keyword>
<dbReference type="RefSeq" id="WP_090095307.1">
    <property type="nucleotide sequence ID" value="NZ_FNIX01000001.1"/>
</dbReference>
<dbReference type="Pfam" id="PF00067">
    <property type="entry name" value="p450"/>
    <property type="match status" value="1"/>
</dbReference>
<protein>
    <submittedName>
        <fullName evidence="3">Cytochrome P450</fullName>
    </submittedName>
</protein>
<dbReference type="AlphaFoldDB" id="A0A1H0FQN6"/>
<evidence type="ECO:0000313" key="3">
    <source>
        <dbReference type="EMBL" id="SDN96960.1"/>
    </source>
</evidence>
<comment type="similarity">
    <text evidence="1 2">Belongs to the cytochrome P450 family.</text>
</comment>
<organism evidence="3 4">
    <name type="scientific">Lentzea jiangxiensis</name>
    <dbReference type="NCBI Taxonomy" id="641025"/>
    <lineage>
        <taxon>Bacteria</taxon>
        <taxon>Bacillati</taxon>
        <taxon>Actinomycetota</taxon>
        <taxon>Actinomycetes</taxon>
        <taxon>Pseudonocardiales</taxon>
        <taxon>Pseudonocardiaceae</taxon>
        <taxon>Lentzea</taxon>
    </lineage>
</organism>
<dbReference type="GO" id="GO:0020037">
    <property type="term" value="F:heme binding"/>
    <property type="evidence" value="ECO:0007669"/>
    <property type="project" value="InterPro"/>
</dbReference>
<dbReference type="PANTHER" id="PTHR46696">
    <property type="entry name" value="P450, PUTATIVE (EUROFUNG)-RELATED"/>
    <property type="match status" value="1"/>
</dbReference>
<sequence length="399" mass="43551">MGESLSDRIRGFDHHDQAVVPTIHALLAELRQGCPVARSEAYGGFYVVAKQDDIVTVAKDGETFSAAVQGLGAVAMVPDAETTRAPLFESDPPVHTGWRTVLQDFFTPPAVRKHEAFIRQVTGQVVGEVAPRGRCEVVGELAARIPSLVIAEVMGVPRERQHELAALARDLVAPRSVQDAHRAGAGLVEFLRAEIAERRGREDTGGDVLTAVVHAEVDGRTATDAELLKYAFLMVSAGFLTTVDTISSLLLQLAQDPRTRRRVAADRTLVPKLIEEVVRHESAVAATGRTVLAETTLGGVDLTPGDRLLLAWGSGTRDEQYVDDPAEFRLDRRRRGRDLGWGAGVHRCLGMHLARLELGIVFDEVLTAMPEFEVEPGTEPERTYGVLRGVRHLHLTWPV</sequence>
<evidence type="ECO:0000256" key="1">
    <source>
        <dbReference type="ARBA" id="ARBA00010617"/>
    </source>
</evidence>
<proteinExistence type="inferred from homology"/>
<dbReference type="GO" id="GO:0016705">
    <property type="term" value="F:oxidoreductase activity, acting on paired donors, with incorporation or reduction of molecular oxygen"/>
    <property type="evidence" value="ECO:0007669"/>
    <property type="project" value="InterPro"/>
</dbReference>
<dbReference type="InterPro" id="IPR036396">
    <property type="entry name" value="Cyt_P450_sf"/>
</dbReference>
<dbReference type="PANTHER" id="PTHR46696:SF6">
    <property type="entry name" value="P450, PUTATIVE (EUROFUNG)-RELATED"/>
    <property type="match status" value="1"/>
</dbReference>
<dbReference type="PRINTS" id="PR00359">
    <property type="entry name" value="BP450"/>
</dbReference>
<evidence type="ECO:0000313" key="4">
    <source>
        <dbReference type="Proteomes" id="UP000199691"/>
    </source>
</evidence>
<dbReference type="OrthoDB" id="3209493at2"/>
<keyword evidence="2" id="KW-0479">Metal-binding</keyword>
<dbReference type="Gene3D" id="1.10.630.10">
    <property type="entry name" value="Cytochrome P450"/>
    <property type="match status" value="1"/>
</dbReference>
<keyword evidence="2" id="KW-0503">Monooxygenase</keyword>
<dbReference type="InterPro" id="IPR002397">
    <property type="entry name" value="Cyt_P450_B"/>
</dbReference>
<keyword evidence="2" id="KW-0560">Oxidoreductase</keyword>
<dbReference type="InterPro" id="IPR001128">
    <property type="entry name" value="Cyt_P450"/>
</dbReference>
<dbReference type="InterPro" id="IPR017972">
    <property type="entry name" value="Cyt_P450_CS"/>
</dbReference>